<comment type="caution">
    <text evidence="3">The sequence shown here is derived from an EMBL/GenBank/DDBJ whole genome shotgun (WGS) entry which is preliminary data.</text>
</comment>
<feature type="domain" description="Phosphatidic acid phosphatase type 2/haloperoxidase" evidence="2">
    <location>
        <begin position="48"/>
        <end position="160"/>
    </location>
</feature>
<feature type="transmembrane region" description="Helical" evidence="1">
    <location>
        <begin position="274"/>
        <end position="293"/>
    </location>
</feature>
<evidence type="ECO:0000313" key="3">
    <source>
        <dbReference type="EMBL" id="HJF94652.1"/>
    </source>
</evidence>
<feature type="transmembrane region" description="Helical" evidence="1">
    <location>
        <begin position="175"/>
        <end position="195"/>
    </location>
</feature>
<dbReference type="EMBL" id="DYVY01000124">
    <property type="protein sequence ID" value="HJF94652.1"/>
    <property type="molecule type" value="Genomic_DNA"/>
</dbReference>
<feature type="transmembrane region" description="Helical" evidence="1">
    <location>
        <begin position="245"/>
        <end position="262"/>
    </location>
</feature>
<evidence type="ECO:0000313" key="4">
    <source>
        <dbReference type="Proteomes" id="UP000769156"/>
    </source>
</evidence>
<feature type="transmembrane region" description="Helical" evidence="1">
    <location>
        <begin position="119"/>
        <end position="137"/>
    </location>
</feature>
<evidence type="ECO:0000259" key="2">
    <source>
        <dbReference type="SMART" id="SM00014"/>
    </source>
</evidence>
<gene>
    <name evidence="3" type="ORF">K8V82_07655</name>
</gene>
<evidence type="ECO:0000256" key="1">
    <source>
        <dbReference type="SAM" id="Phobius"/>
    </source>
</evidence>
<protein>
    <submittedName>
        <fullName evidence="3">Phosphatase PAP2 family protein</fullName>
    </submittedName>
</protein>
<dbReference type="Proteomes" id="UP000769156">
    <property type="component" value="Unassembled WGS sequence"/>
</dbReference>
<name>A0A921I2J4_9FIRM</name>
<dbReference type="PANTHER" id="PTHR14969:SF13">
    <property type="entry name" value="AT30094P"/>
    <property type="match status" value="1"/>
</dbReference>
<feature type="transmembrane region" description="Helical" evidence="1">
    <location>
        <begin position="21"/>
        <end position="40"/>
    </location>
</feature>
<dbReference type="Pfam" id="PF01569">
    <property type="entry name" value="PAP2"/>
    <property type="match status" value="1"/>
</dbReference>
<dbReference type="Gene3D" id="1.20.144.10">
    <property type="entry name" value="Phosphatidic acid phosphatase type 2/haloperoxidase"/>
    <property type="match status" value="1"/>
</dbReference>
<organism evidence="3 4">
    <name type="scientific">Lachnoclostridium phocaeense</name>
    <dbReference type="NCBI Taxonomy" id="1871021"/>
    <lineage>
        <taxon>Bacteria</taxon>
        <taxon>Bacillati</taxon>
        <taxon>Bacillota</taxon>
        <taxon>Clostridia</taxon>
        <taxon>Lachnospirales</taxon>
        <taxon>Lachnospiraceae</taxon>
    </lineage>
</organism>
<dbReference type="AlphaFoldDB" id="A0A921I2J4"/>
<dbReference type="InterPro" id="IPR000326">
    <property type="entry name" value="PAP2/HPO"/>
</dbReference>
<dbReference type="SUPFAM" id="SSF48317">
    <property type="entry name" value="Acid phosphatase/Vanadium-dependent haloperoxidase"/>
    <property type="match status" value="1"/>
</dbReference>
<accession>A0A921I2J4</accession>
<feature type="transmembrane region" description="Helical" evidence="1">
    <location>
        <begin position="201"/>
        <end position="224"/>
    </location>
</feature>
<sequence length="299" mass="33228">MDFLWFLENLRTPAADQIMQFITYLGEETAVILVLCLLYWCVSKELALKISFSYFLAGLAVQTLKVTLRIPRPWVLDPAFPPVESAVPAATGYSFPSGHTQSAACLYGSLGVHASRKSIKFLFFAVVILVGFSRMYLGCHTPWDVLASLAISALFIWLTQRLLPRLIARPIRARILFGFLLLVCLGVMVCALVLFNCGLLPLAYAADCFKAAGAGLGFTVGWYLEVTRLRFQTAAPRLWMQAVKFLAGIWGILVLDALIPLITGECVIAKIIKYFILVLWIMVIYPALFSRVVPPCPKK</sequence>
<keyword evidence="1" id="KW-1133">Transmembrane helix</keyword>
<feature type="transmembrane region" description="Helical" evidence="1">
    <location>
        <begin position="143"/>
        <end position="163"/>
    </location>
</feature>
<proteinExistence type="predicted"/>
<keyword evidence="1" id="KW-0472">Membrane</keyword>
<dbReference type="PANTHER" id="PTHR14969">
    <property type="entry name" value="SPHINGOSINE-1-PHOSPHATE PHOSPHOHYDROLASE"/>
    <property type="match status" value="1"/>
</dbReference>
<keyword evidence="1" id="KW-0812">Transmembrane</keyword>
<dbReference type="SMART" id="SM00014">
    <property type="entry name" value="acidPPc"/>
    <property type="match status" value="1"/>
</dbReference>
<reference evidence="3" key="2">
    <citation type="submission" date="2021-09" db="EMBL/GenBank/DDBJ databases">
        <authorList>
            <person name="Gilroy R."/>
        </authorList>
    </citation>
    <scope>NUCLEOTIDE SEQUENCE</scope>
    <source>
        <strain evidence="3">ChiSjej5B23-16112</strain>
    </source>
</reference>
<dbReference type="InterPro" id="IPR036938">
    <property type="entry name" value="PAP2/HPO_sf"/>
</dbReference>
<reference evidence="3" key="1">
    <citation type="journal article" date="2021" name="PeerJ">
        <title>Extensive microbial diversity within the chicken gut microbiome revealed by metagenomics and culture.</title>
        <authorList>
            <person name="Gilroy R."/>
            <person name="Ravi A."/>
            <person name="Getino M."/>
            <person name="Pursley I."/>
            <person name="Horton D.L."/>
            <person name="Alikhan N.F."/>
            <person name="Baker D."/>
            <person name="Gharbi K."/>
            <person name="Hall N."/>
            <person name="Watson M."/>
            <person name="Adriaenssens E.M."/>
            <person name="Foster-Nyarko E."/>
            <person name="Jarju S."/>
            <person name="Secka A."/>
            <person name="Antonio M."/>
            <person name="Oren A."/>
            <person name="Chaudhuri R.R."/>
            <person name="La Ragione R."/>
            <person name="Hildebrand F."/>
            <person name="Pallen M.J."/>
        </authorList>
    </citation>
    <scope>NUCLEOTIDE SEQUENCE</scope>
    <source>
        <strain evidence="3">ChiSjej5B23-16112</strain>
    </source>
</reference>